<dbReference type="STRING" id="742766.HMPREF9455_01775"/>
<keyword evidence="1" id="KW-0732">Signal</keyword>
<accession>F5IXF8</accession>
<dbReference type="PROSITE" id="PS51257">
    <property type="entry name" value="PROKAR_LIPOPROTEIN"/>
    <property type="match status" value="1"/>
</dbReference>
<protein>
    <submittedName>
        <fullName evidence="2">Uncharacterized protein</fullName>
    </submittedName>
</protein>
<evidence type="ECO:0000313" key="3">
    <source>
        <dbReference type="Proteomes" id="UP000004913"/>
    </source>
</evidence>
<keyword evidence="3" id="KW-1185">Reference proteome</keyword>
<organism evidence="2 3">
    <name type="scientific">Dysgonomonas gadei ATCC BAA-286</name>
    <dbReference type="NCBI Taxonomy" id="742766"/>
    <lineage>
        <taxon>Bacteria</taxon>
        <taxon>Pseudomonadati</taxon>
        <taxon>Bacteroidota</taxon>
        <taxon>Bacteroidia</taxon>
        <taxon>Bacteroidales</taxon>
        <taxon>Dysgonomonadaceae</taxon>
        <taxon>Dysgonomonas</taxon>
    </lineage>
</organism>
<dbReference type="RefSeq" id="WP_006799290.1">
    <property type="nucleotide sequence ID" value="NZ_GL891982.1"/>
</dbReference>
<feature type="chain" id="PRO_5003324103" evidence="1">
    <location>
        <begin position="22"/>
        <end position="290"/>
    </location>
</feature>
<dbReference type="AlphaFoldDB" id="F5IXF8"/>
<evidence type="ECO:0000256" key="1">
    <source>
        <dbReference type="SAM" id="SignalP"/>
    </source>
</evidence>
<reference evidence="2 3" key="1">
    <citation type="submission" date="2011-04" db="EMBL/GenBank/DDBJ databases">
        <title>The Genome Sequence of Dysgonomonas gadei ATCC BAA-286.</title>
        <authorList>
            <consortium name="The Broad Institute Genome Sequencing Platform"/>
            <person name="Earl A."/>
            <person name="Ward D."/>
            <person name="Feldgarden M."/>
            <person name="Gevers D."/>
            <person name="Pudlo N."/>
            <person name="Martens E."/>
            <person name="Allen-Vercoe E."/>
            <person name="Young S.K."/>
            <person name="Zeng Q."/>
            <person name="Gargeya S."/>
            <person name="Fitzgerald M."/>
            <person name="Haas B."/>
            <person name="Abouelleil A."/>
            <person name="Alvarado L."/>
            <person name="Arachchi H.M."/>
            <person name="Berlin A."/>
            <person name="Brown A."/>
            <person name="Chapman S.B."/>
            <person name="Chen Z."/>
            <person name="Dunbar C."/>
            <person name="Freedman E."/>
            <person name="Gearin G."/>
            <person name="Gellesch M."/>
            <person name="Goldberg J."/>
            <person name="Griggs A."/>
            <person name="Gujja S."/>
            <person name="Heiman D."/>
            <person name="Howarth C."/>
            <person name="Larson L."/>
            <person name="Lui A."/>
            <person name="MacDonald P.J.P."/>
            <person name="Mehta T."/>
            <person name="Montmayeur A."/>
            <person name="Murphy C."/>
            <person name="Neiman D."/>
            <person name="Pearson M."/>
            <person name="Priest M."/>
            <person name="Roberts A."/>
            <person name="Saif S."/>
            <person name="Shea T."/>
            <person name="Shenoy N."/>
            <person name="Sisk P."/>
            <person name="Stolte C."/>
            <person name="Sykes S."/>
            <person name="Yandava C."/>
            <person name="Wortman J."/>
            <person name="Nusbaum C."/>
            <person name="Birren B."/>
        </authorList>
    </citation>
    <scope>NUCLEOTIDE SEQUENCE [LARGE SCALE GENOMIC DNA]</scope>
    <source>
        <strain evidence="2 3">ATCC BAA-286</strain>
    </source>
</reference>
<dbReference type="EMBL" id="ADLV01000019">
    <property type="protein sequence ID" value="EGK02141.1"/>
    <property type="molecule type" value="Genomic_DNA"/>
</dbReference>
<dbReference type="Proteomes" id="UP000004913">
    <property type="component" value="Unassembled WGS sequence"/>
</dbReference>
<dbReference type="OrthoDB" id="1367272at2"/>
<sequence length="290" mass="33534">MRYIFHIVFLCIFLLSCTRGGQSVSEDDMFISQLDSAISKYMNDSIYYTNWVYPVEKNIWTGTFKGESGYLKKLDALELIKLAGGNGVIRSESSYIDFTRWDEVKESEVMAKYYKDKHVGRYMVYVDNKACSFPDNMVLQVDIINKTIDRKTFPSGNYNCCWQGQFDGFKKVGEYYYIRSCGTGSGYCAADIHLFRDLKKVPENPIAEYTWSSGFGDFPYLWLTTTEMELTLDGVKFKYKYEEGEIVDVDTTTSVLKAIKTLRFTIDYILVDNRWTAKDSTMLKAINLPF</sequence>
<evidence type="ECO:0000313" key="2">
    <source>
        <dbReference type="EMBL" id="EGK02141.1"/>
    </source>
</evidence>
<feature type="signal peptide" evidence="1">
    <location>
        <begin position="1"/>
        <end position="21"/>
    </location>
</feature>
<comment type="caution">
    <text evidence="2">The sequence shown here is derived from an EMBL/GenBank/DDBJ whole genome shotgun (WGS) entry which is preliminary data.</text>
</comment>
<dbReference type="HOGENOM" id="CLU_958877_0_0_10"/>
<proteinExistence type="predicted"/>
<gene>
    <name evidence="2" type="ORF">HMPREF9455_01775</name>
</gene>
<name>F5IXF8_9BACT</name>